<keyword evidence="3 5" id="KW-0238">DNA-binding</keyword>
<evidence type="ECO:0000256" key="3">
    <source>
        <dbReference type="ARBA" id="ARBA00023125"/>
    </source>
</evidence>
<dbReference type="PROSITE" id="PS51900">
    <property type="entry name" value="CB"/>
    <property type="match status" value="1"/>
</dbReference>
<dbReference type="Pfam" id="PF00589">
    <property type="entry name" value="Phage_integrase"/>
    <property type="match status" value="1"/>
</dbReference>
<dbReference type="PROSITE" id="PS51898">
    <property type="entry name" value="TYR_RECOMBINASE"/>
    <property type="match status" value="1"/>
</dbReference>
<accession>A0ABW5ABN9</accession>
<dbReference type="Gene3D" id="1.10.443.10">
    <property type="entry name" value="Intergrase catalytic core"/>
    <property type="match status" value="1"/>
</dbReference>
<feature type="region of interest" description="Disordered" evidence="6">
    <location>
        <begin position="244"/>
        <end position="263"/>
    </location>
</feature>
<evidence type="ECO:0000313" key="9">
    <source>
        <dbReference type="EMBL" id="MFD2175717.1"/>
    </source>
</evidence>
<dbReference type="PANTHER" id="PTHR30349:SF41">
    <property type="entry name" value="INTEGRASE_RECOMBINASE PROTEIN MJ0367-RELATED"/>
    <property type="match status" value="1"/>
</dbReference>
<gene>
    <name evidence="9" type="ORF">ACFSM0_16610</name>
</gene>
<evidence type="ECO:0000259" key="7">
    <source>
        <dbReference type="PROSITE" id="PS51898"/>
    </source>
</evidence>
<protein>
    <submittedName>
        <fullName evidence="9">Tyrosine-type recombinase/integrase</fullName>
    </submittedName>
</protein>
<dbReference type="InterPro" id="IPR013762">
    <property type="entry name" value="Integrase-like_cat_sf"/>
</dbReference>
<evidence type="ECO:0000256" key="5">
    <source>
        <dbReference type="PROSITE-ProRule" id="PRU01248"/>
    </source>
</evidence>
<dbReference type="InterPro" id="IPR044068">
    <property type="entry name" value="CB"/>
</dbReference>
<evidence type="ECO:0000313" key="10">
    <source>
        <dbReference type="Proteomes" id="UP001597413"/>
    </source>
</evidence>
<evidence type="ECO:0000256" key="1">
    <source>
        <dbReference type="ARBA" id="ARBA00008857"/>
    </source>
</evidence>
<keyword evidence="4" id="KW-0233">DNA recombination</keyword>
<dbReference type="InterPro" id="IPR002104">
    <property type="entry name" value="Integrase_catalytic"/>
</dbReference>
<dbReference type="RefSeq" id="WP_377393061.1">
    <property type="nucleotide sequence ID" value="NZ_JBHUIX010000019.1"/>
</dbReference>
<keyword evidence="10" id="KW-1185">Reference proteome</keyword>
<sequence>MIGLKADEMAKSRHGGSDRLLTLKGLTWWAKIEIPKDCRSALGDKTALVLSMDTGDIREARRRRDAFEEEHKGTFAAIRAGTYDPENKRANAAQQGALWRETLAELREDPETPEALLDAAAAAEEQERESLRGAERAAFERALKGAVPFNHHANAYLKAIKLAEKTTKERAGLLAMVSDWFTAKGLTLDKLGRREVGRYCSEVLEDLHPVTAQKRLGAARGYWDWLMTKGHVLRADGNPWAGQLQASKKRRVERDEAEDAEERPFTDEEVTVLLTSAWPARQKEANRAILLDGLALGLLSGLREAEVANLRVGDIEHPEGAPLGVLRVREGKTASAIRRVPVHPALAPMIARRCDRKKPDAMLFHDLWDGREAGKGSAADAFGKAFRRYRLALNVDDKREGKRRSLVNFHSARRWFATKSAQAGIPLDTIAAVIGHSDKSSKHSMTLRYIEGLIDAQLRECVESVVLPELVCRKLAPLPATSG</sequence>
<name>A0ABW5ABN9_9RHOB</name>
<evidence type="ECO:0000256" key="2">
    <source>
        <dbReference type="ARBA" id="ARBA00022908"/>
    </source>
</evidence>
<dbReference type="PANTHER" id="PTHR30349">
    <property type="entry name" value="PHAGE INTEGRASE-RELATED"/>
    <property type="match status" value="1"/>
</dbReference>
<reference evidence="10" key="1">
    <citation type="journal article" date="2019" name="Int. J. Syst. Evol. Microbiol.">
        <title>The Global Catalogue of Microorganisms (GCM) 10K type strain sequencing project: providing services to taxonomists for standard genome sequencing and annotation.</title>
        <authorList>
            <consortium name="The Broad Institute Genomics Platform"/>
            <consortium name="The Broad Institute Genome Sequencing Center for Infectious Disease"/>
            <person name="Wu L."/>
            <person name="Ma J."/>
        </authorList>
    </citation>
    <scope>NUCLEOTIDE SEQUENCE [LARGE SCALE GENOMIC DNA]</scope>
    <source>
        <strain evidence="10">CCUG 55131</strain>
    </source>
</reference>
<dbReference type="InterPro" id="IPR046668">
    <property type="entry name" value="DUF6538"/>
</dbReference>
<organism evidence="9 10">
    <name type="scientific">Rhodobacter lacus</name>
    <dbReference type="NCBI Taxonomy" id="1641972"/>
    <lineage>
        <taxon>Bacteria</taxon>
        <taxon>Pseudomonadati</taxon>
        <taxon>Pseudomonadota</taxon>
        <taxon>Alphaproteobacteria</taxon>
        <taxon>Rhodobacterales</taxon>
        <taxon>Rhodobacter group</taxon>
        <taxon>Rhodobacter</taxon>
    </lineage>
</organism>
<keyword evidence="2" id="KW-0229">DNA integration</keyword>
<feature type="domain" description="Core-binding (CB)" evidence="8">
    <location>
        <begin position="147"/>
        <end position="227"/>
    </location>
</feature>
<dbReference type="Pfam" id="PF20172">
    <property type="entry name" value="DUF6538"/>
    <property type="match status" value="1"/>
</dbReference>
<evidence type="ECO:0000256" key="4">
    <source>
        <dbReference type="ARBA" id="ARBA00023172"/>
    </source>
</evidence>
<comment type="similarity">
    <text evidence="1">Belongs to the 'phage' integrase family.</text>
</comment>
<dbReference type="InterPro" id="IPR050090">
    <property type="entry name" value="Tyrosine_recombinase_XerCD"/>
</dbReference>
<comment type="caution">
    <text evidence="9">The sequence shown here is derived from an EMBL/GenBank/DDBJ whole genome shotgun (WGS) entry which is preliminary data.</text>
</comment>
<proteinExistence type="inferred from homology"/>
<evidence type="ECO:0000259" key="8">
    <source>
        <dbReference type="PROSITE" id="PS51900"/>
    </source>
</evidence>
<evidence type="ECO:0000256" key="6">
    <source>
        <dbReference type="SAM" id="MobiDB-lite"/>
    </source>
</evidence>
<dbReference type="Proteomes" id="UP001597413">
    <property type="component" value="Unassembled WGS sequence"/>
</dbReference>
<dbReference type="EMBL" id="JBHUIX010000019">
    <property type="protein sequence ID" value="MFD2175717.1"/>
    <property type="molecule type" value="Genomic_DNA"/>
</dbReference>
<dbReference type="InterPro" id="IPR011010">
    <property type="entry name" value="DNA_brk_join_enz"/>
</dbReference>
<feature type="domain" description="Tyr recombinase" evidence="7">
    <location>
        <begin position="260"/>
        <end position="463"/>
    </location>
</feature>
<dbReference type="SUPFAM" id="SSF56349">
    <property type="entry name" value="DNA breaking-rejoining enzymes"/>
    <property type="match status" value="1"/>
</dbReference>